<keyword evidence="5" id="KW-0552">Olfaction</keyword>
<keyword evidence="2" id="KW-1003">Cell membrane</keyword>
<dbReference type="OrthoDB" id="7634903at2759"/>
<feature type="transmembrane region" description="Helical" evidence="10">
    <location>
        <begin position="56"/>
        <end position="75"/>
    </location>
</feature>
<dbReference type="PANTHER" id="PTHR21137:SF3">
    <property type="entry name" value="ODORANT RECEPTOR 30A-RELATED"/>
    <property type="match status" value="1"/>
</dbReference>
<gene>
    <name evidence="11" type="ORF">EAI_01137</name>
</gene>
<evidence type="ECO:0000256" key="9">
    <source>
        <dbReference type="ARBA" id="ARBA00023224"/>
    </source>
</evidence>
<dbReference type="EMBL" id="GL446896">
    <property type="protein sequence ID" value="EFN87143.1"/>
    <property type="molecule type" value="Genomic_DNA"/>
</dbReference>
<dbReference type="PANTHER" id="PTHR21137">
    <property type="entry name" value="ODORANT RECEPTOR"/>
    <property type="match status" value="1"/>
</dbReference>
<dbReference type="GO" id="GO:0007165">
    <property type="term" value="P:signal transduction"/>
    <property type="evidence" value="ECO:0007669"/>
    <property type="project" value="UniProtKB-KW"/>
</dbReference>
<evidence type="ECO:0000256" key="5">
    <source>
        <dbReference type="ARBA" id="ARBA00022725"/>
    </source>
</evidence>
<evidence type="ECO:0000313" key="11">
    <source>
        <dbReference type="EMBL" id="EFN87143.1"/>
    </source>
</evidence>
<evidence type="ECO:0000256" key="3">
    <source>
        <dbReference type="ARBA" id="ARBA00022606"/>
    </source>
</evidence>
<evidence type="ECO:0000313" key="12">
    <source>
        <dbReference type="Proteomes" id="UP000008237"/>
    </source>
</evidence>
<feature type="transmembrane region" description="Helical" evidence="10">
    <location>
        <begin position="112"/>
        <end position="134"/>
    </location>
</feature>
<sequence length="238" mass="27615">MLKIPGLWPPDNQDSREPIKSKIRLLCSIILLLILAIPTFISLTRVWGDIILMVDNLIYSLPLMIAIFKICVIWYKQKALAPLIDMIATDWIKPKTKEERDVMLRLAKISRMIAICGWLLASFLTITFFTLPFFGVTTRHVTNLTDPGRPLAIQAYYFYDVSKSPQFELTVLAQGISMFTMGITYYAVDHFLGLLVLHVCGQMENLHIRLTHMERYKDFNAILKYNIQDHMRLIRYSK</sequence>
<evidence type="ECO:0000256" key="1">
    <source>
        <dbReference type="ARBA" id="ARBA00004651"/>
    </source>
</evidence>
<name>E2BAY0_HARSA</name>
<dbReference type="Proteomes" id="UP000008237">
    <property type="component" value="Unassembled WGS sequence"/>
</dbReference>
<accession>E2BAY0</accession>
<dbReference type="OMA" id="RICYVIV"/>
<keyword evidence="6 10" id="KW-1133">Transmembrane helix</keyword>
<dbReference type="Pfam" id="PF02949">
    <property type="entry name" value="7tm_6"/>
    <property type="match status" value="1"/>
</dbReference>
<feature type="transmembrane region" description="Helical" evidence="10">
    <location>
        <begin position="25"/>
        <end position="44"/>
    </location>
</feature>
<proteinExistence type="predicted"/>
<evidence type="ECO:0000256" key="4">
    <source>
        <dbReference type="ARBA" id="ARBA00022692"/>
    </source>
</evidence>
<evidence type="ECO:0000256" key="10">
    <source>
        <dbReference type="SAM" id="Phobius"/>
    </source>
</evidence>
<dbReference type="GO" id="GO:0004984">
    <property type="term" value="F:olfactory receptor activity"/>
    <property type="evidence" value="ECO:0007669"/>
    <property type="project" value="InterPro"/>
</dbReference>
<comment type="subcellular location">
    <subcellularLocation>
        <location evidence="1">Cell membrane</location>
        <topology evidence="1">Multi-pass membrane protein</topology>
    </subcellularLocation>
</comment>
<keyword evidence="4 10" id="KW-0812">Transmembrane</keyword>
<keyword evidence="3" id="KW-0716">Sensory transduction</keyword>
<dbReference type="InterPro" id="IPR004117">
    <property type="entry name" value="7tm6_olfct_rcpt"/>
</dbReference>
<evidence type="ECO:0000256" key="2">
    <source>
        <dbReference type="ARBA" id="ARBA00022475"/>
    </source>
</evidence>
<evidence type="ECO:0000256" key="7">
    <source>
        <dbReference type="ARBA" id="ARBA00023136"/>
    </source>
</evidence>
<dbReference type="GO" id="GO:0005886">
    <property type="term" value="C:plasma membrane"/>
    <property type="evidence" value="ECO:0007669"/>
    <property type="project" value="UniProtKB-SubCell"/>
</dbReference>
<evidence type="ECO:0000256" key="8">
    <source>
        <dbReference type="ARBA" id="ARBA00023170"/>
    </source>
</evidence>
<evidence type="ECO:0008006" key="13">
    <source>
        <dbReference type="Google" id="ProtNLM"/>
    </source>
</evidence>
<keyword evidence="8" id="KW-0675">Receptor</keyword>
<keyword evidence="9" id="KW-0807">Transducer</keyword>
<keyword evidence="7 10" id="KW-0472">Membrane</keyword>
<dbReference type="AlphaFoldDB" id="E2BAY0"/>
<protein>
    <recommendedName>
        <fullName evidence="13">Odorant receptor 13a</fullName>
    </recommendedName>
</protein>
<dbReference type="GO" id="GO:0005549">
    <property type="term" value="F:odorant binding"/>
    <property type="evidence" value="ECO:0007669"/>
    <property type="project" value="InterPro"/>
</dbReference>
<dbReference type="InParanoid" id="E2BAY0"/>
<keyword evidence="12" id="KW-1185">Reference proteome</keyword>
<reference evidence="11 12" key="1">
    <citation type="journal article" date="2010" name="Science">
        <title>Genomic comparison of the ants Camponotus floridanus and Harpegnathos saltator.</title>
        <authorList>
            <person name="Bonasio R."/>
            <person name="Zhang G."/>
            <person name="Ye C."/>
            <person name="Mutti N.S."/>
            <person name="Fang X."/>
            <person name="Qin N."/>
            <person name="Donahue G."/>
            <person name="Yang P."/>
            <person name="Li Q."/>
            <person name="Li C."/>
            <person name="Zhang P."/>
            <person name="Huang Z."/>
            <person name="Berger S.L."/>
            <person name="Reinberg D."/>
            <person name="Wang J."/>
            <person name="Liebig J."/>
        </authorList>
    </citation>
    <scope>NUCLEOTIDE SEQUENCE [LARGE SCALE GENOMIC DNA]</scope>
    <source>
        <strain evidence="11 12">R22 G/1</strain>
    </source>
</reference>
<organism evidence="12">
    <name type="scientific">Harpegnathos saltator</name>
    <name type="common">Jerdon's jumping ant</name>
    <dbReference type="NCBI Taxonomy" id="610380"/>
    <lineage>
        <taxon>Eukaryota</taxon>
        <taxon>Metazoa</taxon>
        <taxon>Ecdysozoa</taxon>
        <taxon>Arthropoda</taxon>
        <taxon>Hexapoda</taxon>
        <taxon>Insecta</taxon>
        <taxon>Pterygota</taxon>
        <taxon>Neoptera</taxon>
        <taxon>Endopterygota</taxon>
        <taxon>Hymenoptera</taxon>
        <taxon>Apocrita</taxon>
        <taxon>Aculeata</taxon>
        <taxon>Formicoidea</taxon>
        <taxon>Formicidae</taxon>
        <taxon>Ponerinae</taxon>
        <taxon>Ponerini</taxon>
        <taxon>Harpegnathos</taxon>
    </lineage>
</organism>
<evidence type="ECO:0000256" key="6">
    <source>
        <dbReference type="ARBA" id="ARBA00022989"/>
    </source>
</evidence>